<organism evidence="2 3">
    <name type="scientific">Paraoerskovia sediminicola</name>
    <dbReference type="NCBI Taxonomy" id="1138587"/>
    <lineage>
        <taxon>Bacteria</taxon>
        <taxon>Bacillati</taxon>
        <taxon>Actinomycetota</taxon>
        <taxon>Actinomycetes</taxon>
        <taxon>Micrococcales</taxon>
        <taxon>Cellulomonadaceae</taxon>
        <taxon>Paraoerskovia</taxon>
    </lineage>
</organism>
<evidence type="ECO:0000313" key="2">
    <source>
        <dbReference type="EMBL" id="BDZ42227.1"/>
    </source>
</evidence>
<dbReference type="PANTHER" id="PTHR24094:SF15">
    <property type="entry name" value="AMP-DEPENDENT SYNTHETASE_LIGASE DOMAIN-CONTAINING PROTEIN-RELATED"/>
    <property type="match status" value="1"/>
</dbReference>
<gene>
    <name evidence="2" type="ORF">GCM10025865_15260</name>
</gene>
<reference evidence="3" key="1">
    <citation type="journal article" date="2019" name="Int. J. Syst. Evol. Microbiol.">
        <title>The Global Catalogue of Microorganisms (GCM) 10K type strain sequencing project: providing services to taxonomists for standard genome sequencing and annotation.</title>
        <authorList>
            <consortium name="The Broad Institute Genomics Platform"/>
            <consortium name="The Broad Institute Genome Sequencing Center for Infectious Disease"/>
            <person name="Wu L."/>
            <person name="Ma J."/>
        </authorList>
    </citation>
    <scope>NUCLEOTIDE SEQUENCE [LARGE SCALE GENOMIC DNA]</scope>
    <source>
        <strain evidence="3">NBRC 108565</strain>
    </source>
</reference>
<name>A0ABM8G297_9CELL</name>
<dbReference type="Proteomes" id="UP001321475">
    <property type="component" value="Chromosome"/>
</dbReference>
<dbReference type="RefSeq" id="WP_286219226.1">
    <property type="nucleotide sequence ID" value="NZ_AP027729.1"/>
</dbReference>
<feature type="domain" description="GmrSD restriction endonucleases C-terminal" evidence="1">
    <location>
        <begin position="68"/>
        <end position="206"/>
    </location>
</feature>
<dbReference type="PANTHER" id="PTHR24094">
    <property type="entry name" value="SECRETED PROTEIN"/>
    <property type="match status" value="1"/>
</dbReference>
<dbReference type="Pfam" id="PF07510">
    <property type="entry name" value="GmrSD_C"/>
    <property type="match status" value="1"/>
</dbReference>
<keyword evidence="3" id="KW-1185">Reference proteome</keyword>
<protein>
    <submittedName>
        <fullName evidence="2">Deoxyribonuclease</fullName>
    </submittedName>
</protein>
<evidence type="ECO:0000313" key="3">
    <source>
        <dbReference type="Proteomes" id="UP001321475"/>
    </source>
</evidence>
<proteinExistence type="predicted"/>
<dbReference type="EMBL" id="AP027729">
    <property type="protein sequence ID" value="BDZ42227.1"/>
    <property type="molecule type" value="Genomic_DNA"/>
</dbReference>
<sequence>MLLAHTIATRCTVAGGPVYSVTAQMHATATAELGSLEVRAAESSTPVPPYDRDRFGPAWDDVDANGCDTRNDVLARDLTDVVLDATGAAEPPGCVVLAGVLLDPYGGATIRFERGPGSAAVQIDHVVALGDAWASGAALWSDEQRRRFANDPANLIAVDGPLNQEKGADAAAAWLPPNRGFRCVYALRQVRVKAAYRLTTTADERATLEAELARCRVRG</sequence>
<evidence type="ECO:0000259" key="1">
    <source>
        <dbReference type="Pfam" id="PF07510"/>
    </source>
</evidence>
<accession>A0ABM8G297</accession>
<dbReference type="InterPro" id="IPR011089">
    <property type="entry name" value="GmrSD_C"/>
</dbReference>